<feature type="region of interest" description="Disordered" evidence="1">
    <location>
        <begin position="1"/>
        <end position="24"/>
    </location>
</feature>
<proteinExistence type="predicted"/>
<dbReference type="AlphaFoldDB" id="A0A9P7YZJ0"/>
<evidence type="ECO:0000313" key="2">
    <source>
        <dbReference type="EMBL" id="KAG9242858.1"/>
    </source>
</evidence>
<evidence type="ECO:0000313" key="3">
    <source>
        <dbReference type="Proteomes" id="UP000887226"/>
    </source>
</evidence>
<evidence type="ECO:0000256" key="1">
    <source>
        <dbReference type="SAM" id="MobiDB-lite"/>
    </source>
</evidence>
<dbReference type="EMBL" id="MU254029">
    <property type="protein sequence ID" value="KAG9242858.1"/>
    <property type="molecule type" value="Genomic_DNA"/>
</dbReference>
<feature type="compositionally biased region" description="Polar residues" evidence="1">
    <location>
        <begin position="1"/>
        <end position="16"/>
    </location>
</feature>
<keyword evidence="3" id="KW-1185">Reference proteome</keyword>
<gene>
    <name evidence="2" type="ORF">BJ878DRAFT_513493</name>
</gene>
<protein>
    <submittedName>
        <fullName evidence="2">Uncharacterized protein</fullName>
    </submittedName>
</protein>
<comment type="caution">
    <text evidence="2">The sequence shown here is derived from an EMBL/GenBank/DDBJ whole genome shotgun (WGS) entry which is preliminary data.</text>
</comment>
<reference evidence="2" key="1">
    <citation type="journal article" date="2021" name="IMA Fungus">
        <title>Genomic characterization of three marine fungi, including Emericellopsis atlantica sp. nov. with signatures of a generalist lifestyle and marine biomass degradation.</title>
        <authorList>
            <person name="Hagestad O.C."/>
            <person name="Hou L."/>
            <person name="Andersen J.H."/>
            <person name="Hansen E.H."/>
            <person name="Altermark B."/>
            <person name="Li C."/>
            <person name="Kuhnert E."/>
            <person name="Cox R.J."/>
            <person name="Crous P.W."/>
            <person name="Spatafora J.W."/>
            <person name="Lail K."/>
            <person name="Amirebrahimi M."/>
            <person name="Lipzen A."/>
            <person name="Pangilinan J."/>
            <person name="Andreopoulos W."/>
            <person name="Hayes R.D."/>
            <person name="Ng V."/>
            <person name="Grigoriev I.V."/>
            <person name="Jackson S.A."/>
            <person name="Sutton T.D.S."/>
            <person name="Dobson A.D.W."/>
            <person name="Rama T."/>
        </authorList>
    </citation>
    <scope>NUCLEOTIDE SEQUENCE</scope>
    <source>
        <strain evidence="2">TRa3180A</strain>
    </source>
</reference>
<organism evidence="2 3">
    <name type="scientific">Calycina marina</name>
    <dbReference type="NCBI Taxonomy" id="1763456"/>
    <lineage>
        <taxon>Eukaryota</taxon>
        <taxon>Fungi</taxon>
        <taxon>Dikarya</taxon>
        <taxon>Ascomycota</taxon>
        <taxon>Pezizomycotina</taxon>
        <taxon>Leotiomycetes</taxon>
        <taxon>Helotiales</taxon>
        <taxon>Pezizellaceae</taxon>
        <taxon>Calycina</taxon>
    </lineage>
</organism>
<accession>A0A9P7YZJ0</accession>
<dbReference type="Proteomes" id="UP000887226">
    <property type="component" value="Unassembled WGS sequence"/>
</dbReference>
<dbReference type="OrthoDB" id="3558968at2759"/>
<name>A0A9P7YZJ0_9HELO</name>
<sequence>MSLATHSSYYPSTTNRSQKRHEHSTITKIRFYDALDPSGGSKSFHGIASERAPSLRTAARWKEQRALLGSPSYRWTSKLSNRLGRNSKVSKSACQMLHRIQSANKLSARGWRAPRNLPAVTLEFYFHDIDCSIRTIQRSLTEHTNGGQEYKQAYVEKVISRANKDN</sequence>